<comment type="caution">
    <text evidence="3">The sequence shown here is derived from an EMBL/GenBank/DDBJ whole genome shotgun (WGS) entry which is preliminary data.</text>
</comment>
<protein>
    <submittedName>
        <fullName evidence="3">Uncharacterized protein</fullName>
    </submittedName>
</protein>
<evidence type="ECO:0000313" key="3">
    <source>
        <dbReference type="EMBL" id="OQV24733.1"/>
    </source>
</evidence>
<feature type="region of interest" description="Disordered" evidence="1">
    <location>
        <begin position="532"/>
        <end position="581"/>
    </location>
</feature>
<dbReference type="Proteomes" id="UP000192578">
    <property type="component" value="Unassembled WGS sequence"/>
</dbReference>
<proteinExistence type="predicted"/>
<dbReference type="EMBL" id="MTYJ01000005">
    <property type="protein sequence ID" value="OQV24733.1"/>
    <property type="molecule type" value="Genomic_DNA"/>
</dbReference>
<dbReference type="AlphaFoldDB" id="A0A1W0XB40"/>
<gene>
    <name evidence="3" type="ORF">BV898_01326</name>
</gene>
<name>A0A1W0XB40_HYPEX</name>
<sequence>MGRITSGHLFIFTILGITAFVSGQAVNGSTCAVSLKPLPSDPASQSGVASILLTSTVDTTVEFLCSSGSNYDATGIACYALKCPAPVSYGPYGVPPGQPGYGPQAGRYGNVQAPISVGPQVAYVETAYGCWKLKQIRLNTYVYLVCFVKGYPSTLYQVVFKDNSGLELVNYDGIPYHQLSAVGRGSFAADNSFLCVAAVYSSYGPSYSRGDRVYTHPSDQLAPIYVICPNNYKWYFCGNVDIKDTLDVSVWYAQSTLHAIFVQLREESTCNSANATLAQCSRTPIIQYTIKPDIEHYLCPSHRDAEILAIGPAVTEENPNNSYTLRGIRTCTIIANNNATLLCCAVDSDRGCPTDPITAQLYSSFCIPYDTNSNRFLTDRVVFLIGSEHANDIQLIRGNGECCQFILTNGPAQSLKLYSLQTIITNLNNLTNPDPVSISPADLGEEHLFDNAVTCSSKVKCCGTAGTCLSCVRPAKYAEKYLAELTCPTGTPVNPAPYGYDDQGPYQQAQRGPYGVIPQLTAGPYGRPGNYSAPLIAYGPPPQQSYGGGFAPPQQPPQQPQYNAGPQQQPLYHHAPPVRYN</sequence>
<evidence type="ECO:0000313" key="4">
    <source>
        <dbReference type="Proteomes" id="UP000192578"/>
    </source>
</evidence>
<accession>A0A1W0XB40</accession>
<keyword evidence="2" id="KW-0732">Signal</keyword>
<feature type="signal peptide" evidence="2">
    <location>
        <begin position="1"/>
        <end position="23"/>
    </location>
</feature>
<evidence type="ECO:0000256" key="1">
    <source>
        <dbReference type="SAM" id="MobiDB-lite"/>
    </source>
</evidence>
<feature type="chain" id="PRO_5010739027" evidence="2">
    <location>
        <begin position="24"/>
        <end position="581"/>
    </location>
</feature>
<feature type="compositionally biased region" description="Low complexity" evidence="1">
    <location>
        <begin position="560"/>
        <end position="570"/>
    </location>
</feature>
<reference evidence="4" key="1">
    <citation type="submission" date="2017-01" db="EMBL/GenBank/DDBJ databases">
        <title>Comparative genomics of anhydrobiosis in the tardigrade Hypsibius dujardini.</title>
        <authorList>
            <person name="Yoshida Y."/>
            <person name="Koutsovoulos G."/>
            <person name="Laetsch D."/>
            <person name="Stevens L."/>
            <person name="Kumar S."/>
            <person name="Horikawa D."/>
            <person name="Ishino K."/>
            <person name="Komine S."/>
            <person name="Tomita M."/>
            <person name="Blaxter M."/>
            <person name="Arakawa K."/>
        </authorList>
    </citation>
    <scope>NUCLEOTIDE SEQUENCE [LARGE SCALE GENOMIC DNA]</scope>
    <source>
        <strain evidence="4">Z151</strain>
    </source>
</reference>
<evidence type="ECO:0000256" key="2">
    <source>
        <dbReference type="SAM" id="SignalP"/>
    </source>
</evidence>
<keyword evidence="4" id="KW-1185">Reference proteome</keyword>
<dbReference type="OrthoDB" id="10066246at2759"/>
<organism evidence="3 4">
    <name type="scientific">Hypsibius exemplaris</name>
    <name type="common">Freshwater tardigrade</name>
    <dbReference type="NCBI Taxonomy" id="2072580"/>
    <lineage>
        <taxon>Eukaryota</taxon>
        <taxon>Metazoa</taxon>
        <taxon>Ecdysozoa</taxon>
        <taxon>Tardigrada</taxon>
        <taxon>Eutardigrada</taxon>
        <taxon>Parachela</taxon>
        <taxon>Hypsibioidea</taxon>
        <taxon>Hypsibiidae</taxon>
        <taxon>Hypsibius</taxon>
    </lineage>
</organism>